<comment type="caution">
    <text evidence="1">The sequence shown here is derived from an EMBL/GenBank/DDBJ whole genome shotgun (WGS) entry which is preliminary data.</text>
</comment>
<dbReference type="RefSeq" id="WP_189638594.1">
    <property type="nucleotide sequence ID" value="NZ_BMZF01000001.1"/>
</dbReference>
<dbReference type="SUPFAM" id="SSF102400">
    <property type="entry name" value="DNA polymerase III chi subunit"/>
    <property type="match status" value="1"/>
</dbReference>
<dbReference type="InterPro" id="IPR036768">
    <property type="entry name" value="PolIII_chi_sf"/>
</dbReference>
<dbReference type="EMBL" id="BMZF01000001">
    <property type="protein sequence ID" value="GHA40421.1"/>
    <property type="molecule type" value="Genomic_DNA"/>
</dbReference>
<sequence>MSEIFFYHLTHSPLEQTLPELLGKCLSRNWHVIVRGTDTKRMVWLDEKLWGGTPDSFLPHGFMTGANDGHQPVLLTEAKANVNNAQVLMLVDGATATADEIKEYERTCLLFDGNNPVALDAARGDWKRLTAAGIAAQYWSQADGRWAQKAKSGG</sequence>
<name>A0ABQ3CT62_9RHOB</name>
<evidence type="ECO:0000313" key="2">
    <source>
        <dbReference type="Proteomes" id="UP000634455"/>
    </source>
</evidence>
<protein>
    <submittedName>
        <fullName evidence="1">DNA polymerase III subunit chi</fullName>
    </submittedName>
</protein>
<reference evidence="2" key="1">
    <citation type="journal article" date="2019" name="Int. J. Syst. Evol. Microbiol.">
        <title>The Global Catalogue of Microorganisms (GCM) 10K type strain sequencing project: providing services to taxonomists for standard genome sequencing and annotation.</title>
        <authorList>
            <consortium name="The Broad Institute Genomics Platform"/>
            <consortium name="The Broad Institute Genome Sequencing Center for Infectious Disease"/>
            <person name="Wu L."/>
            <person name="Ma J."/>
        </authorList>
    </citation>
    <scope>NUCLEOTIDE SEQUENCE [LARGE SCALE GENOMIC DNA]</scope>
    <source>
        <strain evidence="2">KCTC 32465</strain>
    </source>
</reference>
<keyword evidence="2" id="KW-1185">Reference proteome</keyword>
<dbReference type="PANTHER" id="PTHR38767">
    <property type="entry name" value="DNA POLYMERASE III SUBUNIT CHI"/>
    <property type="match status" value="1"/>
</dbReference>
<gene>
    <name evidence="1" type="ORF">GCM10008927_00700</name>
</gene>
<dbReference type="PANTHER" id="PTHR38767:SF1">
    <property type="entry name" value="DNA POLYMERASE III SUBUNIT CHI"/>
    <property type="match status" value="1"/>
</dbReference>
<dbReference type="InterPro" id="IPR007459">
    <property type="entry name" value="DNA_pol3_chi"/>
</dbReference>
<dbReference type="Proteomes" id="UP000634455">
    <property type="component" value="Unassembled WGS sequence"/>
</dbReference>
<organism evidence="1 2">
    <name type="scientific">Paramylibacter ulvae</name>
    <dbReference type="NCBI Taxonomy" id="1651968"/>
    <lineage>
        <taxon>Bacteria</taxon>
        <taxon>Pseudomonadati</taxon>
        <taxon>Pseudomonadota</taxon>
        <taxon>Alphaproteobacteria</taxon>
        <taxon>Rhodobacterales</taxon>
        <taxon>Paracoccaceae</taxon>
        <taxon>Paramylibacter</taxon>
    </lineage>
</organism>
<dbReference type="NCBIfam" id="NF004347">
    <property type="entry name" value="PRK05728.1-4"/>
    <property type="match status" value="1"/>
</dbReference>
<proteinExistence type="predicted"/>
<dbReference type="Gene3D" id="3.40.50.10110">
    <property type="entry name" value="DNA polymerase III subunit chi"/>
    <property type="match status" value="1"/>
</dbReference>
<dbReference type="Pfam" id="PF04364">
    <property type="entry name" value="DNA_pol3_chi"/>
    <property type="match status" value="1"/>
</dbReference>
<accession>A0ABQ3CT62</accession>
<evidence type="ECO:0000313" key="1">
    <source>
        <dbReference type="EMBL" id="GHA40421.1"/>
    </source>
</evidence>